<dbReference type="PROSITE" id="PS51257">
    <property type="entry name" value="PROKAR_LIPOPROTEIN"/>
    <property type="match status" value="1"/>
</dbReference>
<gene>
    <name evidence="2" type="ORF">KL86DYS1_31067</name>
</gene>
<dbReference type="RefSeq" id="WP_296943363.1">
    <property type="nucleotide sequence ID" value="NZ_LT599032.1"/>
</dbReference>
<dbReference type="InterPro" id="IPR032252">
    <property type="entry name" value="DUF4827"/>
</dbReference>
<evidence type="ECO:0000313" key="2">
    <source>
        <dbReference type="EMBL" id="SBW05270.1"/>
    </source>
</evidence>
<feature type="chain" id="PRO_5012262043" description="DUF4827 domain-containing protein" evidence="1">
    <location>
        <begin position="23"/>
        <end position="203"/>
    </location>
</feature>
<protein>
    <recommendedName>
        <fullName evidence="3">DUF4827 domain-containing protein</fullName>
    </recommendedName>
</protein>
<sequence>MRKIIGAIFTFMSLAIVFSACGGETYADKLKQEKKGLERFINDNKITTRGTYPADHKFADNEYYLDENTGVYFRVIDPGDESKLPVKGKTDVYLRYESILNLLNENDTLAQNNFQGTYMTFRYGNTSTYMGSGTSTTYQLQMYYFLSQACVLPLEQGLGNGAEVSLIVPFANGSTYQQANYIPMFYGRLRYQFTLDETEETKE</sequence>
<organism evidence="2">
    <name type="scientific">uncultured Dysgonomonas sp</name>
    <dbReference type="NCBI Taxonomy" id="206096"/>
    <lineage>
        <taxon>Bacteria</taxon>
        <taxon>Pseudomonadati</taxon>
        <taxon>Bacteroidota</taxon>
        <taxon>Bacteroidia</taxon>
        <taxon>Bacteroidales</taxon>
        <taxon>Dysgonomonadaceae</taxon>
        <taxon>Dysgonomonas</taxon>
        <taxon>environmental samples</taxon>
    </lineage>
</organism>
<evidence type="ECO:0000256" key="1">
    <source>
        <dbReference type="SAM" id="SignalP"/>
    </source>
</evidence>
<dbReference type="EMBL" id="FLUM01000003">
    <property type="protein sequence ID" value="SBW05270.1"/>
    <property type="molecule type" value="Genomic_DNA"/>
</dbReference>
<dbReference type="Gene3D" id="3.10.50.40">
    <property type="match status" value="1"/>
</dbReference>
<proteinExistence type="predicted"/>
<accession>A0A212K0I2</accession>
<dbReference type="GO" id="GO:0003755">
    <property type="term" value="F:peptidyl-prolyl cis-trans isomerase activity"/>
    <property type="evidence" value="ECO:0007669"/>
    <property type="project" value="InterPro"/>
</dbReference>
<dbReference type="InterPro" id="IPR046357">
    <property type="entry name" value="PPIase_dom_sf"/>
</dbReference>
<feature type="signal peptide" evidence="1">
    <location>
        <begin position="1"/>
        <end position="22"/>
    </location>
</feature>
<reference evidence="2" key="1">
    <citation type="submission" date="2016-04" db="EMBL/GenBank/DDBJ databases">
        <authorList>
            <person name="Evans L.H."/>
            <person name="Alamgir A."/>
            <person name="Owens N."/>
            <person name="Weber N.D."/>
            <person name="Virtaneva K."/>
            <person name="Barbian K."/>
            <person name="Babar A."/>
            <person name="Rosenke K."/>
        </authorList>
    </citation>
    <scope>NUCLEOTIDE SEQUENCE</scope>
    <source>
        <strain evidence="2">86-1</strain>
    </source>
</reference>
<keyword evidence="1" id="KW-0732">Signal</keyword>
<dbReference type="AlphaFoldDB" id="A0A212K0I2"/>
<dbReference type="Pfam" id="PF16109">
    <property type="entry name" value="DUF4827"/>
    <property type="match status" value="1"/>
</dbReference>
<name>A0A212K0I2_9BACT</name>
<evidence type="ECO:0008006" key="3">
    <source>
        <dbReference type="Google" id="ProtNLM"/>
    </source>
</evidence>